<dbReference type="PROSITE" id="PS50026">
    <property type="entry name" value="EGF_3"/>
    <property type="match status" value="1"/>
</dbReference>
<comment type="caution">
    <text evidence="2">Lacks conserved residue(s) required for the propagation of feature annotation.</text>
</comment>
<keyword evidence="1 2" id="KW-1015">Disulfide bond</keyword>
<organism evidence="4 5">
    <name type="scientific">Araneus ventricosus</name>
    <name type="common">Orbweaver spider</name>
    <name type="synonym">Epeira ventricosa</name>
    <dbReference type="NCBI Taxonomy" id="182803"/>
    <lineage>
        <taxon>Eukaryota</taxon>
        <taxon>Metazoa</taxon>
        <taxon>Ecdysozoa</taxon>
        <taxon>Arthropoda</taxon>
        <taxon>Chelicerata</taxon>
        <taxon>Arachnida</taxon>
        <taxon>Araneae</taxon>
        <taxon>Araneomorphae</taxon>
        <taxon>Entelegynae</taxon>
        <taxon>Araneoidea</taxon>
        <taxon>Araneidae</taxon>
        <taxon>Araneus</taxon>
    </lineage>
</organism>
<dbReference type="Proteomes" id="UP000499080">
    <property type="component" value="Unassembled WGS sequence"/>
</dbReference>
<comment type="caution">
    <text evidence="4">The sequence shown here is derived from an EMBL/GenBank/DDBJ whole genome shotgun (WGS) entry which is preliminary data.</text>
</comment>
<keyword evidence="5" id="KW-1185">Reference proteome</keyword>
<dbReference type="PROSITE" id="PS00022">
    <property type="entry name" value="EGF_1"/>
    <property type="match status" value="1"/>
</dbReference>
<reference evidence="4 5" key="1">
    <citation type="journal article" date="2019" name="Sci. Rep.">
        <title>Orb-weaving spider Araneus ventricosus genome elucidates the spidroin gene catalogue.</title>
        <authorList>
            <person name="Kono N."/>
            <person name="Nakamura H."/>
            <person name="Ohtoshi R."/>
            <person name="Moran D.A.P."/>
            <person name="Shinohara A."/>
            <person name="Yoshida Y."/>
            <person name="Fujiwara M."/>
            <person name="Mori M."/>
            <person name="Tomita M."/>
            <person name="Arakawa K."/>
        </authorList>
    </citation>
    <scope>NUCLEOTIDE SEQUENCE [LARGE SCALE GENOMIC DNA]</scope>
</reference>
<feature type="non-terminal residue" evidence="4">
    <location>
        <position position="1"/>
    </location>
</feature>
<protein>
    <recommendedName>
        <fullName evidence="3">EGF-like domain-containing protein</fullName>
    </recommendedName>
</protein>
<dbReference type="OrthoDB" id="6430273at2759"/>
<sequence>KCKTNDHCQNGGTCNSQTNLCKCKPNTSGDKCEKISGCEPLKCEDINAECVYDQQAEKPTCKCENNYYYEKGECKSEWCRNGCNLAVSKCEYKDGVGICKCQLTGYYYNYAARSCK</sequence>
<dbReference type="EMBL" id="BGPR01053052">
    <property type="protein sequence ID" value="GBO29860.1"/>
    <property type="molecule type" value="Genomic_DNA"/>
</dbReference>
<gene>
    <name evidence="4" type="ORF">AVEN_133585-2_1</name>
</gene>
<dbReference type="AlphaFoldDB" id="A0A4Y2W162"/>
<proteinExistence type="predicted"/>
<dbReference type="Pfam" id="PF07974">
    <property type="entry name" value="EGF_2"/>
    <property type="match status" value="1"/>
</dbReference>
<dbReference type="InterPro" id="IPR013111">
    <property type="entry name" value="EGF_extracell"/>
</dbReference>
<accession>A0A4Y2W162</accession>
<feature type="non-terminal residue" evidence="4">
    <location>
        <position position="116"/>
    </location>
</feature>
<dbReference type="Gene3D" id="2.10.25.10">
    <property type="entry name" value="Laminin"/>
    <property type="match status" value="1"/>
</dbReference>
<keyword evidence="2" id="KW-0245">EGF-like domain</keyword>
<feature type="disulfide bond" evidence="2">
    <location>
        <begin position="23"/>
        <end position="32"/>
    </location>
</feature>
<evidence type="ECO:0000256" key="1">
    <source>
        <dbReference type="ARBA" id="ARBA00023157"/>
    </source>
</evidence>
<dbReference type="InterPro" id="IPR000742">
    <property type="entry name" value="EGF"/>
</dbReference>
<feature type="domain" description="EGF-like" evidence="3">
    <location>
        <begin position="1"/>
        <end position="33"/>
    </location>
</feature>
<name>A0A4Y2W162_ARAVE</name>
<evidence type="ECO:0000313" key="5">
    <source>
        <dbReference type="Proteomes" id="UP000499080"/>
    </source>
</evidence>
<evidence type="ECO:0000259" key="3">
    <source>
        <dbReference type="PROSITE" id="PS50026"/>
    </source>
</evidence>
<evidence type="ECO:0000313" key="4">
    <source>
        <dbReference type="EMBL" id="GBO29860.1"/>
    </source>
</evidence>
<evidence type="ECO:0000256" key="2">
    <source>
        <dbReference type="PROSITE-ProRule" id="PRU00076"/>
    </source>
</evidence>